<accession>A0A3D8JBS2</accession>
<evidence type="ECO:0000256" key="4">
    <source>
        <dbReference type="ARBA" id="ARBA00022806"/>
    </source>
</evidence>
<keyword evidence="7" id="KW-0413">Isomerase</keyword>
<evidence type="ECO:0000256" key="11">
    <source>
        <dbReference type="ARBA" id="ARBA00048988"/>
    </source>
</evidence>
<dbReference type="GO" id="GO:0000725">
    <property type="term" value="P:recombinational repair"/>
    <property type="evidence" value="ECO:0007669"/>
    <property type="project" value="TreeGrafter"/>
</dbReference>
<keyword evidence="5 12" id="KW-0067">ATP-binding</keyword>
<dbReference type="PANTHER" id="PTHR11070:SF2">
    <property type="entry name" value="ATP-DEPENDENT DNA HELICASE SRS2"/>
    <property type="match status" value="1"/>
</dbReference>
<comment type="catalytic activity">
    <reaction evidence="11">
        <text>ATP + H2O = ADP + phosphate + H(+)</text>
        <dbReference type="Rhea" id="RHEA:13065"/>
        <dbReference type="ChEBI" id="CHEBI:15377"/>
        <dbReference type="ChEBI" id="CHEBI:15378"/>
        <dbReference type="ChEBI" id="CHEBI:30616"/>
        <dbReference type="ChEBI" id="CHEBI:43474"/>
        <dbReference type="ChEBI" id="CHEBI:456216"/>
        <dbReference type="EC" id="5.6.2.4"/>
    </reaction>
</comment>
<dbReference type="Proteomes" id="UP000256695">
    <property type="component" value="Unassembled WGS sequence"/>
</dbReference>
<dbReference type="EMBL" id="NXLX01000001">
    <property type="protein sequence ID" value="RDU74516.1"/>
    <property type="molecule type" value="Genomic_DNA"/>
</dbReference>
<evidence type="ECO:0000256" key="10">
    <source>
        <dbReference type="ARBA" id="ARBA00034923"/>
    </source>
</evidence>
<reference evidence="15 16" key="1">
    <citation type="submission" date="2018-04" db="EMBL/GenBank/DDBJ databases">
        <title>Novel Campyloabacter and Helicobacter Species and Strains.</title>
        <authorList>
            <person name="Mannion A.J."/>
            <person name="Shen Z."/>
            <person name="Fox J.G."/>
        </authorList>
    </citation>
    <scope>NUCLEOTIDE SEQUENCE [LARGE SCALE GENOMIC DNA]</scope>
    <source>
        <strain evidence="15 16">MIT 04-9362</strain>
    </source>
</reference>
<sequence>MNHLFEGLNSSQIEAIRHIDNPLLILAGAGSGKTRTLTTRLAYLIDEVGVPASQTLTLTFTNKASLEMRDRALGLLKQRLQAPPLLCTFHRFGLLFLKFYISYLQRGFNFVLIDSDDRKKILKKMNETLPLGYVDYMISYLKNNLITPEAFLIEARDKNQKIVGKIYLDYQKTLQEQNLVDFDDLILLPYEILDKNEDLAMEISQKYAYIMVDEYQDTNFLQFKLLQKLCLAHQNICVVGDDDQSIYGWRGSDIRNILDFQENFKNAKLIKLEENYRSTLEILEVANTLIAHNANRIGKTLKSMNGSGDSVEILHNLDENLESLCIAKKIEKLKSEGVRLDQIAILFRLNALSRALEEGLNKLGLQYKLVGTIRFYERAEIKDVLSYLRYLINPKDDFSLERIINQPKRGIGKQTQEKIFDLAKQKSKSVYEVFCDGAYNDYISEKNLKTLRDFFGILQDLREFLETPEILIRNLLERIDIVQSYAKIQENVDRVGNIDEFVGLFRDYFLNNPNDLLEDFLNNIPLHSDLDNYQEDCVQCMSVHTAKGLEFDYVFVIGLENGFFPLDREESDLEEERRLAYVAFTRAKKKLFISYVDSRFYKGKRTQLQVSPFFKESGLLKNKQRLEQQDSDFKKGEVVSHKIFGMGRIEDIKKSGNDTILVINFGGLRKPIMSAFVQRI</sequence>
<dbReference type="GO" id="GO:0016887">
    <property type="term" value="F:ATP hydrolysis activity"/>
    <property type="evidence" value="ECO:0007669"/>
    <property type="project" value="RHEA"/>
</dbReference>
<evidence type="ECO:0000256" key="7">
    <source>
        <dbReference type="ARBA" id="ARBA00023235"/>
    </source>
</evidence>
<dbReference type="Gene3D" id="1.10.10.160">
    <property type="match status" value="1"/>
</dbReference>
<dbReference type="InterPro" id="IPR014017">
    <property type="entry name" value="DNA_helicase_UvrD-like_C"/>
</dbReference>
<dbReference type="CDD" id="cd18807">
    <property type="entry name" value="SF1_C_UvrD"/>
    <property type="match status" value="1"/>
</dbReference>
<dbReference type="GO" id="GO:0005829">
    <property type="term" value="C:cytosol"/>
    <property type="evidence" value="ECO:0007669"/>
    <property type="project" value="TreeGrafter"/>
</dbReference>
<dbReference type="Pfam" id="PF00580">
    <property type="entry name" value="UvrD-helicase"/>
    <property type="match status" value="1"/>
</dbReference>
<feature type="domain" description="UvrD-like helicase ATP-binding" evidence="13">
    <location>
        <begin position="6"/>
        <end position="279"/>
    </location>
</feature>
<feature type="binding site" evidence="12">
    <location>
        <begin position="27"/>
        <end position="34"/>
    </location>
    <ligand>
        <name>ATP</name>
        <dbReference type="ChEBI" id="CHEBI:30616"/>
    </ligand>
</feature>
<keyword evidence="2 12" id="KW-0547">Nucleotide-binding</keyword>
<dbReference type="GO" id="GO:0003677">
    <property type="term" value="F:DNA binding"/>
    <property type="evidence" value="ECO:0007669"/>
    <property type="project" value="UniProtKB-KW"/>
</dbReference>
<dbReference type="InterPro" id="IPR013986">
    <property type="entry name" value="DExx_box_DNA_helicase_dom_sf"/>
</dbReference>
<dbReference type="GO" id="GO:0043138">
    <property type="term" value="F:3'-5' DNA helicase activity"/>
    <property type="evidence" value="ECO:0007669"/>
    <property type="project" value="UniProtKB-EC"/>
</dbReference>
<dbReference type="GO" id="GO:0005524">
    <property type="term" value="F:ATP binding"/>
    <property type="evidence" value="ECO:0007669"/>
    <property type="project" value="UniProtKB-UniRule"/>
</dbReference>
<evidence type="ECO:0000256" key="8">
    <source>
        <dbReference type="ARBA" id="ARBA00034617"/>
    </source>
</evidence>
<dbReference type="SUPFAM" id="SSF52540">
    <property type="entry name" value="P-loop containing nucleoside triphosphate hydrolases"/>
    <property type="match status" value="1"/>
</dbReference>
<evidence type="ECO:0000256" key="6">
    <source>
        <dbReference type="ARBA" id="ARBA00023125"/>
    </source>
</evidence>
<keyword evidence="3 12" id="KW-0378">Hydrolase</keyword>
<gene>
    <name evidence="15" type="ORF">CQA57_00230</name>
</gene>
<organism evidence="15 16">
    <name type="scientific">Helicobacter anseris</name>
    <dbReference type="NCBI Taxonomy" id="375926"/>
    <lineage>
        <taxon>Bacteria</taxon>
        <taxon>Pseudomonadati</taxon>
        <taxon>Campylobacterota</taxon>
        <taxon>Epsilonproteobacteria</taxon>
        <taxon>Campylobacterales</taxon>
        <taxon>Helicobacteraceae</taxon>
        <taxon>Helicobacter</taxon>
    </lineage>
</organism>
<evidence type="ECO:0000313" key="16">
    <source>
        <dbReference type="Proteomes" id="UP000256695"/>
    </source>
</evidence>
<dbReference type="PANTHER" id="PTHR11070">
    <property type="entry name" value="UVRD / RECB / PCRA DNA HELICASE FAMILY MEMBER"/>
    <property type="match status" value="1"/>
</dbReference>
<comment type="similarity">
    <text evidence="1">Belongs to the helicase family. UvrD subfamily.</text>
</comment>
<dbReference type="GO" id="GO:0033202">
    <property type="term" value="C:DNA helicase complex"/>
    <property type="evidence" value="ECO:0007669"/>
    <property type="project" value="TreeGrafter"/>
</dbReference>
<evidence type="ECO:0000256" key="5">
    <source>
        <dbReference type="ARBA" id="ARBA00022840"/>
    </source>
</evidence>
<dbReference type="OrthoDB" id="9810135at2"/>
<evidence type="ECO:0000256" key="9">
    <source>
        <dbReference type="ARBA" id="ARBA00034808"/>
    </source>
</evidence>
<evidence type="ECO:0000256" key="2">
    <source>
        <dbReference type="ARBA" id="ARBA00022741"/>
    </source>
</evidence>
<keyword evidence="6" id="KW-0238">DNA-binding</keyword>
<dbReference type="PROSITE" id="PS51198">
    <property type="entry name" value="UVRD_HELICASE_ATP_BIND"/>
    <property type="match status" value="1"/>
</dbReference>
<evidence type="ECO:0000256" key="12">
    <source>
        <dbReference type="PROSITE-ProRule" id="PRU00560"/>
    </source>
</evidence>
<keyword evidence="16" id="KW-1185">Reference proteome</keyword>
<dbReference type="Gene3D" id="1.10.486.10">
    <property type="entry name" value="PCRA, domain 4"/>
    <property type="match status" value="1"/>
</dbReference>
<dbReference type="InterPro" id="IPR027417">
    <property type="entry name" value="P-loop_NTPase"/>
</dbReference>
<evidence type="ECO:0000256" key="1">
    <source>
        <dbReference type="ARBA" id="ARBA00009922"/>
    </source>
</evidence>
<dbReference type="CDD" id="cd17932">
    <property type="entry name" value="DEXQc_UvrD"/>
    <property type="match status" value="1"/>
</dbReference>
<comment type="caution">
    <text evidence="15">The sequence shown here is derived from an EMBL/GenBank/DDBJ whole genome shotgun (WGS) entry which is preliminary data.</text>
</comment>
<evidence type="ECO:0000259" key="14">
    <source>
        <dbReference type="PROSITE" id="PS51217"/>
    </source>
</evidence>
<dbReference type="RefSeq" id="WP_115578225.1">
    <property type="nucleotide sequence ID" value="NZ_NXLX01000001.1"/>
</dbReference>
<evidence type="ECO:0000313" key="15">
    <source>
        <dbReference type="EMBL" id="RDU74516.1"/>
    </source>
</evidence>
<comment type="catalytic activity">
    <reaction evidence="8">
        <text>Couples ATP hydrolysis with the unwinding of duplex DNA by translocating in the 3'-5' direction.</text>
        <dbReference type="EC" id="5.6.2.4"/>
    </reaction>
</comment>
<protein>
    <recommendedName>
        <fullName evidence="9">DNA 3'-5' helicase</fullName>
        <ecNumber evidence="9">5.6.2.4</ecNumber>
    </recommendedName>
    <alternativeName>
        <fullName evidence="10">DNA 3'-5' helicase II</fullName>
    </alternativeName>
</protein>
<proteinExistence type="inferred from homology"/>
<dbReference type="Gene3D" id="3.40.50.300">
    <property type="entry name" value="P-loop containing nucleotide triphosphate hydrolases"/>
    <property type="match status" value="2"/>
</dbReference>
<evidence type="ECO:0000259" key="13">
    <source>
        <dbReference type="PROSITE" id="PS51198"/>
    </source>
</evidence>
<dbReference type="Pfam" id="PF13361">
    <property type="entry name" value="UvrD_C"/>
    <property type="match status" value="1"/>
</dbReference>
<feature type="domain" description="UvrD-like helicase C-terminal" evidence="14">
    <location>
        <begin position="280"/>
        <end position="548"/>
    </location>
</feature>
<dbReference type="AlphaFoldDB" id="A0A3D8JBS2"/>
<dbReference type="EC" id="5.6.2.4" evidence="9"/>
<dbReference type="PROSITE" id="PS51217">
    <property type="entry name" value="UVRD_HELICASE_CTER"/>
    <property type="match status" value="1"/>
</dbReference>
<evidence type="ECO:0000256" key="3">
    <source>
        <dbReference type="ARBA" id="ARBA00022801"/>
    </source>
</evidence>
<dbReference type="InterPro" id="IPR014016">
    <property type="entry name" value="UvrD-like_ATP-bd"/>
</dbReference>
<name>A0A3D8JBS2_9HELI</name>
<dbReference type="InterPro" id="IPR000212">
    <property type="entry name" value="DNA_helicase_UvrD/REP"/>
</dbReference>
<keyword evidence="4 12" id="KW-0347">Helicase</keyword>